<dbReference type="Proteomes" id="UP001242368">
    <property type="component" value="Unassembled WGS sequence"/>
</dbReference>
<dbReference type="RefSeq" id="WP_290363426.1">
    <property type="nucleotide sequence ID" value="NZ_JAUFQU010000001.1"/>
</dbReference>
<dbReference type="EMBL" id="JAUFQU010000001">
    <property type="protein sequence ID" value="MDN3707453.1"/>
    <property type="molecule type" value="Genomic_DNA"/>
</dbReference>
<comment type="caution">
    <text evidence="1">The sequence shown here is derived from an EMBL/GenBank/DDBJ whole genome shotgun (WGS) entry which is preliminary data.</text>
</comment>
<evidence type="ECO:0000313" key="2">
    <source>
        <dbReference type="Proteomes" id="UP001242368"/>
    </source>
</evidence>
<dbReference type="Pfam" id="PF12893">
    <property type="entry name" value="Lumazine_bd_2"/>
    <property type="match status" value="1"/>
</dbReference>
<organism evidence="1 2">
    <name type="scientific">Paenimyroides ceti</name>
    <dbReference type="NCBI Taxonomy" id="395087"/>
    <lineage>
        <taxon>Bacteria</taxon>
        <taxon>Pseudomonadati</taxon>
        <taxon>Bacteroidota</taxon>
        <taxon>Flavobacteriia</taxon>
        <taxon>Flavobacteriales</taxon>
        <taxon>Flavobacteriaceae</taxon>
        <taxon>Paenimyroides</taxon>
    </lineage>
</organism>
<protein>
    <submittedName>
        <fullName evidence="1">Nuclear transport factor 2 family protein</fullName>
    </submittedName>
</protein>
<name>A0ABT8CUY1_9FLAO</name>
<proteinExistence type="predicted"/>
<evidence type="ECO:0000313" key="1">
    <source>
        <dbReference type="EMBL" id="MDN3707453.1"/>
    </source>
</evidence>
<gene>
    <name evidence="1" type="ORF">QW060_09955</name>
</gene>
<keyword evidence="2" id="KW-1185">Reference proteome</keyword>
<accession>A0ABT8CUY1</accession>
<sequence>MKTTILLIFILGMNIKAMSQTGDIEKLKIEQLVEETFANAALNKLNTYEMTRGFHRDFAILIPQGNDLFRLSLNDWIEVIESYKNNPEKMKSGIRDLDYIIDVLEVTGNTAVVKTQFFRNKKLIITDYLSYIKYPEGWKAVAKVSNEHIINPLHLTL</sequence>
<dbReference type="Gene3D" id="3.10.450.50">
    <property type="match status" value="1"/>
</dbReference>
<reference evidence="2" key="1">
    <citation type="journal article" date="2019" name="Int. J. Syst. Evol. Microbiol.">
        <title>The Global Catalogue of Microorganisms (GCM) 10K type strain sequencing project: providing services to taxonomists for standard genome sequencing and annotation.</title>
        <authorList>
            <consortium name="The Broad Institute Genomics Platform"/>
            <consortium name="The Broad Institute Genome Sequencing Center for Infectious Disease"/>
            <person name="Wu L."/>
            <person name="Ma J."/>
        </authorList>
    </citation>
    <scope>NUCLEOTIDE SEQUENCE [LARGE SCALE GENOMIC DNA]</scope>
    <source>
        <strain evidence="2">CECT 7184</strain>
    </source>
</reference>
<dbReference type="InterPro" id="IPR039437">
    <property type="entry name" value="FrzH/put_lumazine-bd"/>
</dbReference>
<dbReference type="SUPFAM" id="SSF54427">
    <property type="entry name" value="NTF2-like"/>
    <property type="match status" value="1"/>
</dbReference>
<dbReference type="InterPro" id="IPR032710">
    <property type="entry name" value="NTF2-like_dom_sf"/>
</dbReference>